<keyword evidence="1" id="KW-0472">Membrane</keyword>
<reference evidence="3 4" key="1">
    <citation type="submission" date="2017-09" db="EMBL/GenBank/DDBJ databases">
        <title>Depth-based differentiation of microbial function through sediment-hosted aquifers and enrichment of novel symbionts in the deep terrestrial subsurface.</title>
        <authorList>
            <person name="Probst A.J."/>
            <person name="Ladd B."/>
            <person name="Jarett J.K."/>
            <person name="Geller-Mcgrath D.E."/>
            <person name="Sieber C.M."/>
            <person name="Emerson J.B."/>
            <person name="Anantharaman K."/>
            <person name="Thomas B.C."/>
            <person name="Malmstrom R."/>
            <person name="Stieglmeier M."/>
            <person name="Klingl A."/>
            <person name="Woyke T."/>
            <person name="Ryan C.M."/>
            <person name="Banfield J.F."/>
        </authorList>
    </citation>
    <scope>NUCLEOTIDE SEQUENCE [LARGE SCALE GENOMIC DNA]</scope>
    <source>
        <strain evidence="3">CG17_big_fil_post_rev_8_21_14_2_50_48_46</strain>
    </source>
</reference>
<comment type="caution">
    <text evidence="3">The sequence shown here is derived from an EMBL/GenBank/DDBJ whole genome shotgun (WGS) entry which is preliminary data.</text>
</comment>
<evidence type="ECO:0000313" key="3">
    <source>
        <dbReference type="EMBL" id="PIW16659.1"/>
    </source>
</evidence>
<gene>
    <name evidence="3" type="ORF">COW36_12910</name>
</gene>
<evidence type="ECO:0000256" key="1">
    <source>
        <dbReference type="SAM" id="Phobius"/>
    </source>
</evidence>
<dbReference type="AlphaFoldDB" id="A0A2M7G463"/>
<feature type="domain" description="Transcriptional regulator TetR C-terminal Firmicutes type" evidence="2">
    <location>
        <begin position="3"/>
        <end position="43"/>
    </location>
</feature>
<keyword evidence="1" id="KW-1133">Transmembrane helix</keyword>
<keyword evidence="1" id="KW-0812">Transmembrane</keyword>
<evidence type="ECO:0000313" key="4">
    <source>
        <dbReference type="Proteomes" id="UP000231019"/>
    </source>
</evidence>
<dbReference type="Proteomes" id="UP000231019">
    <property type="component" value="Unassembled WGS sequence"/>
</dbReference>
<sequence>MPKPIKIVAHFLAGSLLQLMMWWLEEGMPYSPQRMEEIFQELTQPGVWAALHGKTRDGEENAKTQS</sequence>
<dbReference type="Gene3D" id="1.10.357.10">
    <property type="entry name" value="Tetracycline Repressor, domain 2"/>
    <property type="match status" value="1"/>
</dbReference>
<organism evidence="3 4">
    <name type="scientific">bacterium (Candidatus Blackallbacteria) CG17_big_fil_post_rev_8_21_14_2_50_48_46</name>
    <dbReference type="NCBI Taxonomy" id="2014261"/>
    <lineage>
        <taxon>Bacteria</taxon>
        <taxon>Candidatus Blackallbacteria</taxon>
    </lineage>
</organism>
<accession>A0A2M7G463</accession>
<protein>
    <recommendedName>
        <fullName evidence="2">Transcriptional regulator TetR C-terminal Firmicutes type domain-containing protein</fullName>
    </recommendedName>
</protein>
<name>A0A2M7G463_9BACT</name>
<dbReference type="Pfam" id="PF14278">
    <property type="entry name" value="TetR_C_8"/>
    <property type="match status" value="1"/>
</dbReference>
<dbReference type="EMBL" id="PFFQ01000037">
    <property type="protein sequence ID" value="PIW16659.1"/>
    <property type="molecule type" value="Genomic_DNA"/>
</dbReference>
<proteinExistence type="predicted"/>
<dbReference type="InterPro" id="IPR039532">
    <property type="entry name" value="TetR_C_Firmicutes"/>
</dbReference>
<feature type="transmembrane region" description="Helical" evidence="1">
    <location>
        <begin position="7"/>
        <end position="24"/>
    </location>
</feature>
<evidence type="ECO:0000259" key="2">
    <source>
        <dbReference type="Pfam" id="PF14278"/>
    </source>
</evidence>